<protein>
    <submittedName>
        <fullName evidence="1">Uncharacterized protein</fullName>
    </submittedName>
</protein>
<dbReference type="InterPro" id="IPR045728">
    <property type="entry name" value="DUF6082"/>
</dbReference>
<organism evidence="1 2">
    <name type="scientific">Streptomyces scabichelini</name>
    <dbReference type="NCBI Taxonomy" id="2711217"/>
    <lineage>
        <taxon>Bacteria</taxon>
        <taxon>Bacillati</taxon>
        <taxon>Actinomycetota</taxon>
        <taxon>Actinomycetes</taxon>
        <taxon>Kitasatosporales</taxon>
        <taxon>Streptomycetaceae</taxon>
        <taxon>Streptomyces</taxon>
    </lineage>
</organism>
<reference evidence="1 2" key="1">
    <citation type="submission" date="2020-02" db="EMBL/GenBank/DDBJ databases">
        <title>Whole-genome analyses of novel actinobacteria.</title>
        <authorList>
            <person name="Sahin N."/>
            <person name="Gencbay T."/>
        </authorList>
    </citation>
    <scope>NUCLEOTIDE SEQUENCE [LARGE SCALE GENOMIC DNA]</scope>
    <source>
        <strain evidence="1 2">HC44</strain>
    </source>
</reference>
<keyword evidence="2" id="KW-1185">Reference proteome</keyword>
<dbReference type="Pfam" id="PF19560">
    <property type="entry name" value="DUF6082"/>
    <property type="match status" value="1"/>
</dbReference>
<accession>A0A6G4VAQ9</accession>
<gene>
    <name evidence="1" type="ORF">G5C60_25665</name>
</gene>
<proteinExistence type="predicted"/>
<dbReference type="EMBL" id="JAAKZY010000086">
    <property type="protein sequence ID" value="NGO10893.1"/>
    <property type="molecule type" value="Genomic_DNA"/>
</dbReference>
<sequence length="167" mass="19377">MPRHVRSAYERIVRRAQEGWAVASGLSSDDAQRRTLKMESHRLQQDLLLKAMEDPELAHVLDVYENGYRDTSPGRQKQYLFAEAVYRNYFIAWSVGNITYAELFGHVRVLIQNDVFREYWHAARHQRASLPDDSEESEAGRMVDALLADLEDADVEEWWVVGEPPVE</sequence>
<evidence type="ECO:0000313" key="1">
    <source>
        <dbReference type="EMBL" id="NGO10893.1"/>
    </source>
</evidence>
<evidence type="ECO:0000313" key="2">
    <source>
        <dbReference type="Proteomes" id="UP000472335"/>
    </source>
</evidence>
<dbReference type="Proteomes" id="UP000472335">
    <property type="component" value="Unassembled WGS sequence"/>
</dbReference>
<name>A0A6G4VAQ9_9ACTN</name>
<comment type="caution">
    <text evidence="1">The sequence shown here is derived from an EMBL/GenBank/DDBJ whole genome shotgun (WGS) entry which is preliminary data.</text>
</comment>
<dbReference type="AlphaFoldDB" id="A0A6G4VAQ9"/>